<evidence type="ECO:0008006" key="4">
    <source>
        <dbReference type="Google" id="ProtNLM"/>
    </source>
</evidence>
<dbReference type="EMBL" id="LGSR01000022">
    <property type="protein sequence ID" value="KOS17623.1"/>
    <property type="molecule type" value="Genomic_DNA"/>
</dbReference>
<proteinExistence type="predicted"/>
<evidence type="ECO:0000256" key="1">
    <source>
        <dbReference type="SAM" id="Phobius"/>
    </source>
</evidence>
<comment type="caution">
    <text evidence="2">The sequence shown here is derived from an EMBL/GenBank/DDBJ whole genome shotgun (WGS) entry which is preliminary data.</text>
</comment>
<name>A0A0M9VSE1_ESCWE</name>
<organism evidence="2 3">
    <name type="scientific">Escovopsis weberi</name>
    <dbReference type="NCBI Taxonomy" id="150374"/>
    <lineage>
        <taxon>Eukaryota</taxon>
        <taxon>Fungi</taxon>
        <taxon>Dikarya</taxon>
        <taxon>Ascomycota</taxon>
        <taxon>Pezizomycotina</taxon>
        <taxon>Sordariomycetes</taxon>
        <taxon>Hypocreomycetidae</taxon>
        <taxon>Hypocreales</taxon>
        <taxon>Hypocreaceae</taxon>
        <taxon>Escovopsis</taxon>
    </lineage>
</organism>
<dbReference type="GO" id="GO:0031505">
    <property type="term" value="P:fungal-type cell wall organization"/>
    <property type="evidence" value="ECO:0007669"/>
    <property type="project" value="TreeGrafter"/>
</dbReference>
<keyword evidence="1" id="KW-0472">Membrane</keyword>
<dbReference type="GO" id="GO:0051285">
    <property type="term" value="C:cell cortex of cell tip"/>
    <property type="evidence" value="ECO:0007669"/>
    <property type="project" value="TreeGrafter"/>
</dbReference>
<feature type="transmembrane region" description="Helical" evidence="1">
    <location>
        <begin position="243"/>
        <end position="270"/>
    </location>
</feature>
<dbReference type="InterPro" id="IPR052413">
    <property type="entry name" value="SUR7_domain"/>
</dbReference>
<keyword evidence="1" id="KW-0812">Transmembrane</keyword>
<feature type="transmembrane region" description="Helical" evidence="1">
    <location>
        <begin position="193"/>
        <end position="223"/>
    </location>
</feature>
<sequence length="287" mass="30422">MLPNLKTTPPRQFAVAIPMVLCFVTFILTMLALFAGHQKGFMEDYAIIRRQLNTSMIGRPAAQGKLGALVGSAVGSAADKMGVSDWYSIHVLDSCEGQYGAHSELVVKKCSSSSPNHRFNLTQALDHELSLGPLHINTAQLGLPPSLQPKIDAVNDVLYTLFVLLVLASTAAFLAVPAAAGPAILPAQRRTHAVLLNMALTSLAAFCAFLASTVVTAAAAIGASALNDAGAPLGVVAVQGSRLIVLAWVATGLVGLGFVYWAGELLLGYLEKRRERRRAMMEAKLPY</sequence>
<reference evidence="2 3" key="1">
    <citation type="submission" date="2015-07" db="EMBL/GenBank/DDBJ databases">
        <title>The genome of the fungus Escovopsis weberi, a specialized disease agent of ant agriculture.</title>
        <authorList>
            <person name="de Man T.J."/>
            <person name="Stajich J.E."/>
            <person name="Kubicek C.P."/>
            <person name="Chenthamara K."/>
            <person name="Atanasova L."/>
            <person name="Druzhinina I.S."/>
            <person name="Birnbaum S."/>
            <person name="Barribeau S.M."/>
            <person name="Teiling C."/>
            <person name="Suen G."/>
            <person name="Currie C."/>
            <person name="Gerardo N.M."/>
        </authorList>
    </citation>
    <scope>NUCLEOTIDE SEQUENCE [LARGE SCALE GENOMIC DNA]</scope>
</reference>
<keyword evidence="1" id="KW-1133">Transmembrane helix</keyword>
<evidence type="ECO:0000313" key="3">
    <source>
        <dbReference type="Proteomes" id="UP000053831"/>
    </source>
</evidence>
<dbReference type="PANTHER" id="PTHR28019">
    <property type="entry name" value="CELL MEMBRANE PROTEIN YLR413W-RELATED"/>
    <property type="match status" value="1"/>
</dbReference>
<evidence type="ECO:0000313" key="2">
    <source>
        <dbReference type="EMBL" id="KOS17623.1"/>
    </source>
</evidence>
<keyword evidence="3" id="KW-1185">Reference proteome</keyword>
<dbReference type="OrthoDB" id="4159154at2759"/>
<feature type="transmembrane region" description="Helical" evidence="1">
    <location>
        <begin position="12"/>
        <end position="35"/>
    </location>
</feature>
<dbReference type="Pfam" id="PF06687">
    <property type="entry name" value="SUR7"/>
    <property type="match status" value="1"/>
</dbReference>
<gene>
    <name evidence="2" type="ORF">ESCO_002838</name>
</gene>
<protein>
    <recommendedName>
        <fullName evidence="4">SUR7 family protein pun1</fullName>
    </recommendedName>
</protein>
<accession>A0A0M9VSE1</accession>
<dbReference type="PANTHER" id="PTHR28019:SF7">
    <property type="entry name" value="SUR7 PROTEIN"/>
    <property type="match status" value="1"/>
</dbReference>
<dbReference type="AlphaFoldDB" id="A0A0M9VSE1"/>
<dbReference type="Proteomes" id="UP000053831">
    <property type="component" value="Unassembled WGS sequence"/>
</dbReference>
<dbReference type="GO" id="GO:0005886">
    <property type="term" value="C:plasma membrane"/>
    <property type="evidence" value="ECO:0007669"/>
    <property type="project" value="InterPro"/>
</dbReference>
<dbReference type="InterPro" id="IPR009571">
    <property type="entry name" value="SUR7/Rim9-like_fungi"/>
</dbReference>
<feature type="transmembrane region" description="Helical" evidence="1">
    <location>
        <begin position="157"/>
        <end position="181"/>
    </location>
</feature>